<keyword evidence="5" id="KW-0520">NAD</keyword>
<comment type="catalytic activity">
    <reaction evidence="5">
        <text>L-alanine + NAD(+) + H2O = pyruvate + NH4(+) + NADH + H(+)</text>
        <dbReference type="Rhea" id="RHEA:18405"/>
        <dbReference type="ChEBI" id="CHEBI:15361"/>
        <dbReference type="ChEBI" id="CHEBI:15377"/>
        <dbReference type="ChEBI" id="CHEBI:15378"/>
        <dbReference type="ChEBI" id="CHEBI:28938"/>
        <dbReference type="ChEBI" id="CHEBI:57540"/>
        <dbReference type="ChEBI" id="CHEBI:57945"/>
        <dbReference type="ChEBI" id="CHEBI:57972"/>
        <dbReference type="EC" id="1.4.1.1"/>
    </reaction>
</comment>
<feature type="domain" description="Alanine dehydrogenase/pyridine nucleotide transhydrogenase N-terminal" evidence="7">
    <location>
        <begin position="4"/>
        <end position="137"/>
    </location>
</feature>
<evidence type="ECO:0000256" key="3">
    <source>
        <dbReference type="ARBA" id="ARBA00012897"/>
    </source>
</evidence>
<dbReference type="CDD" id="cd05305">
    <property type="entry name" value="L-AlaDH"/>
    <property type="match status" value="1"/>
</dbReference>
<dbReference type="GO" id="GO:0000286">
    <property type="term" value="F:alanine dehydrogenase activity"/>
    <property type="evidence" value="ECO:0007669"/>
    <property type="project" value="UniProtKB-EC"/>
</dbReference>
<dbReference type="PANTHER" id="PTHR42795">
    <property type="entry name" value="ALANINE DEHYDROGENASE"/>
    <property type="match status" value="1"/>
</dbReference>
<evidence type="ECO:0000259" key="7">
    <source>
        <dbReference type="SMART" id="SM01003"/>
    </source>
</evidence>
<keyword evidence="9" id="KW-1185">Reference proteome</keyword>
<proteinExistence type="inferred from homology"/>
<dbReference type="SUPFAM" id="SSF51735">
    <property type="entry name" value="NAD(P)-binding Rossmann-fold domains"/>
    <property type="match status" value="1"/>
</dbReference>
<dbReference type="Proteomes" id="UP000273001">
    <property type="component" value="Chromosome"/>
</dbReference>
<feature type="domain" description="Alanine dehydrogenase/pyridine nucleotide transhydrogenase NAD(H)-binding" evidence="6">
    <location>
        <begin position="149"/>
        <end position="297"/>
    </location>
</feature>
<protein>
    <recommendedName>
        <fullName evidence="3 5">Alanine dehydrogenase</fullName>
        <ecNumber evidence="3 5">1.4.1.1</ecNumber>
    </recommendedName>
</protein>
<dbReference type="PANTHER" id="PTHR42795:SF1">
    <property type="entry name" value="ALANINE DEHYDROGENASE"/>
    <property type="match status" value="1"/>
</dbReference>
<evidence type="ECO:0000256" key="5">
    <source>
        <dbReference type="PIRNR" id="PIRNR000183"/>
    </source>
</evidence>
<evidence type="ECO:0000256" key="1">
    <source>
        <dbReference type="ARBA" id="ARBA00005206"/>
    </source>
</evidence>
<dbReference type="RefSeq" id="WP_120205064.1">
    <property type="nucleotide sequence ID" value="NZ_CP032514.1"/>
</dbReference>
<dbReference type="InterPro" id="IPR007698">
    <property type="entry name" value="AlaDH/PNT_NAD(H)-bd"/>
</dbReference>
<gene>
    <name evidence="8" type="primary">ald</name>
    <name evidence="8" type="ORF">D5R93_10240</name>
</gene>
<keyword evidence="4 5" id="KW-0560">Oxidoreductase</keyword>
<comment type="function">
    <text evidence="5">Catalyzes the reversible reductive amination of pyruvate to L-alanine.</text>
</comment>
<evidence type="ECO:0000313" key="8">
    <source>
        <dbReference type="EMBL" id="AYD90287.1"/>
    </source>
</evidence>
<comment type="similarity">
    <text evidence="2 5">Belongs to the AlaDH/PNT family.</text>
</comment>
<dbReference type="Pfam" id="PF01262">
    <property type="entry name" value="AlaDh_PNT_C"/>
    <property type="match status" value="1"/>
</dbReference>
<dbReference type="NCBIfam" id="TIGR00518">
    <property type="entry name" value="alaDH"/>
    <property type="match status" value="1"/>
</dbReference>
<dbReference type="SMART" id="SM01003">
    <property type="entry name" value="AlaDh_PNT_N"/>
    <property type="match status" value="1"/>
</dbReference>
<organism evidence="8 9">
    <name type="scientific">Actinomyces lilanjuaniae</name>
    <dbReference type="NCBI Taxonomy" id="2321394"/>
    <lineage>
        <taxon>Bacteria</taxon>
        <taxon>Bacillati</taxon>
        <taxon>Actinomycetota</taxon>
        <taxon>Actinomycetes</taxon>
        <taxon>Actinomycetales</taxon>
        <taxon>Actinomycetaceae</taxon>
        <taxon>Actinomyces</taxon>
    </lineage>
</organism>
<dbReference type="InterPro" id="IPR036291">
    <property type="entry name" value="NAD(P)-bd_dom_sf"/>
</dbReference>
<dbReference type="Pfam" id="PF05222">
    <property type="entry name" value="AlaDh_PNT_N"/>
    <property type="match status" value="1"/>
</dbReference>
<dbReference type="EC" id="1.4.1.1" evidence="3 5"/>
<dbReference type="InterPro" id="IPR008141">
    <property type="entry name" value="Ala_DH"/>
</dbReference>
<accession>A0ABM6Z4J5</accession>
<name>A0ABM6Z4J5_9ACTO</name>
<evidence type="ECO:0000256" key="4">
    <source>
        <dbReference type="ARBA" id="ARBA00023002"/>
    </source>
</evidence>
<dbReference type="EMBL" id="CP032514">
    <property type="protein sequence ID" value="AYD90287.1"/>
    <property type="molecule type" value="Genomic_DNA"/>
</dbReference>
<sequence>MRVGIPTEVKDNEFRVAITPAGVHALVQRGHEVRVQTGAGLGSAIADQDYAAAGAVLVEGAARVWAESDLVLKVKEPVACEYEHMRRGQVLFTYLHLAADRRLTEELLSREITSVAYETVETDDGSLPLLAPMSEIAGRLAAQVGADQLLRPSGGSGVLLGGASGVRRGRVAVLGGGTAGLCAAQVSHGMGADVTVFDISPTRMRYIEEVSGGQIRTRFSTALDVAQACAESDLVIGAALVPGGRAPHLVTREMVAAMRPGSVLVDVAIDQGGCFEDSRPTTHAAPTFEVEQVTFYCVTNMPGAVPHTSTYALTNATLPYVTVLADRGWREACTARPDLARGLTTYGGVLYTRGVGEALGMATGSVADLLEGTEVS</sequence>
<evidence type="ECO:0000256" key="2">
    <source>
        <dbReference type="ARBA" id="ARBA00005689"/>
    </source>
</evidence>
<dbReference type="SUPFAM" id="SSF52283">
    <property type="entry name" value="Formate/glycerate dehydrogenase catalytic domain-like"/>
    <property type="match status" value="1"/>
</dbReference>
<dbReference type="PIRSF" id="PIRSF000183">
    <property type="entry name" value="Alanine_dh"/>
    <property type="match status" value="1"/>
</dbReference>
<evidence type="ECO:0000259" key="6">
    <source>
        <dbReference type="SMART" id="SM01002"/>
    </source>
</evidence>
<dbReference type="Gene3D" id="3.40.50.720">
    <property type="entry name" value="NAD(P)-binding Rossmann-like Domain"/>
    <property type="match status" value="2"/>
</dbReference>
<dbReference type="SMART" id="SM01002">
    <property type="entry name" value="AlaDh_PNT_C"/>
    <property type="match status" value="1"/>
</dbReference>
<comment type="pathway">
    <text evidence="1 5">Amino-acid degradation; L-alanine degradation via dehydrogenase pathway; NH(3) and pyruvate from L-alanine: step 1/1.</text>
</comment>
<dbReference type="InterPro" id="IPR007886">
    <property type="entry name" value="AlaDH/PNT_N"/>
</dbReference>
<evidence type="ECO:0000313" key="9">
    <source>
        <dbReference type="Proteomes" id="UP000273001"/>
    </source>
</evidence>
<reference evidence="8 9" key="1">
    <citation type="submission" date="2018-09" db="EMBL/GenBank/DDBJ databases">
        <authorList>
            <person name="Li J."/>
        </authorList>
    </citation>
    <scope>NUCLEOTIDE SEQUENCE [LARGE SCALE GENOMIC DNA]</scope>
    <source>
        <strain evidence="8 9">2129</strain>
    </source>
</reference>